<reference evidence="2 3" key="1">
    <citation type="submission" date="2024-01" db="EMBL/GenBank/DDBJ databases">
        <title>Genome assemblies of Stephania.</title>
        <authorList>
            <person name="Yang L."/>
        </authorList>
    </citation>
    <scope>NUCLEOTIDE SEQUENCE [LARGE SCALE GENOMIC DNA]</scope>
    <source>
        <strain evidence="2">JXDWG</strain>
        <tissue evidence="2">Leaf</tissue>
    </source>
</reference>
<gene>
    <name evidence="2" type="ORF">Scep_021411</name>
</gene>
<dbReference type="EMBL" id="JBBNAG010000009">
    <property type="protein sequence ID" value="KAK9104567.1"/>
    <property type="molecule type" value="Genomic_DNA"/>
</dbReference>
<comment type="caution">
    <text evidence="2">The sequence shown here is derived from an EMBL/GenBank/DDBJ whole genome shotgun (WGS) entry which is preliminary data.</text>
</comment>
<feature type="region of interest" description="Disordered" evidence="1">
    <location>
        <begin position="1"/>
        <end position="59"/>
    </location>
</feature>
<protein>
    <submittedName>
        <fullName evidence="2">Uncharacterized protein</fullName>
    </submittedName>
</protein>
<accession>A0AAP0F8X9</accession>
<proteinExistence type="predicted"/>
<sequence length="121" mass="12474">MLGRKGLGNSAHGRDEAERGATFGSGGERAEDLVADEEEANVVGGDEGEDVEADPVLGEGLVRGDVRDEVVGEHDRGLEIGEGDGFEDLGICVVDLDAGGVEGLNEVDGVVGDGRLLLNWS</sequence>
<evidence type="ECO:0000256" key="1">
    <source>
        <dbReference type="SAM" id="MobiDB-lite"/>
    </source>
</evidence>
<evidence type="ECO:0000313" key="2">
    <source>
        <dbReference type="EMBL" id="KAK9104567.1"/>
    </source>
</evidence>
<keyword evidence="3" id="KW-1185">Reference proteome</keyword>
<name>A0AAP0F8X9_9MAGN</name>
<evidence type="ECO:0000313" key="3">
    <source>
        <dbReference type="Proteomes" id="UP001419268"/>
    </source>
</evidence>
<organism evidence="2 3">
    <name type="scientific">Stephania cephalantha</name>
    <dbReference type="NCBI Taxonomy" id="152367"/>
    <lineage>
        <taxon>Eukaryota</taxon>
        <taxon>Viridiplantae</taxon>
        <taxon>Streptophyta</taxon>
        <taxon>Embryophyta</taxon>
        <taxon>Tracheophyta</taxon>
        <taxon>Spermatophyta</taxon>
        <taxon>Magnoliopsida</taxon>
        <taxon>Ranunculales</taxon>
        <taxon>Menispermaceae</taxon>
        <taxon>Menispermoideae</taxon>
        <taxon>Cissampelideae</taxon>
        <taxon>Stephania</taxon>
    </lineage>
</organism>
<feature type="compositionally biased region" description="Acidic residues" evidence="1">
    <location>
        <begin position="33"/>
        <end position="53"/>
    </location>
</feature>
<dbReference type="Proteomes" id="UP001419268">
    <property type="component" value="Unassembled WGS sequence"/>
</dbReference>
<dbReference type="AlphaFoldDB" id="A0AAP0F8X9"/>